<dbReference type="InterPro" id="IPR036388">
    <property type="entry name" value="WH-like_DNA-bd_sf"/>
</dbReference>
<dbReference type="EMBL" id="FQVU01000002">
    <property type="protein sequence ID" value="SHG14133.1"/>
    <property type="molecule type" value="Genomic_DNA"/>
</dbReference>
<evidence type="ECO:0000256" key="2">
    <source>
        <dbReference type="ARBA" id="ARBA00023125"/>
    </source>
</evidence>
<dbReference type="AlphaFoldDB" id="A0A1M5HDU7"/>
<dbReference type="Gene3D" id="1.10.10.10">
    <property type="entry name" value="Winged helix-like DNA-binding domain superfamily/Winged helix DNA-binding domain"/>
    <property type="match status" value="1"/>
</dbReference>
<dbReference type="SUPFAM" id="SSF100950">
    <property type="entry name" value="NagB/RpiA/CoA transferase-like"/>
    <property type="match status" value="1"/>
</dbReference>
<proteinExistence type="predicted"/>
<dbReference type="InterPro" id="IPR036390">
    <property type="entry name" value="WH_DNA-bd_sf"/>
</dbReference>
<dbReference type="SUPFAM" id="SSF46785">
    <property type="entry name" value="Winged helix' DNA-binding domain"/>
    <property type="match status" value="1"/>
</dbReference>
<dbReference type="Pfam" id="PF00455">
    <property type="entry name" value="DeoRC"/>
    <property type="match status" value="1"/>
</dbReference>
<keyword evidence="3" id="KW-0804">Transcription</keyword>
<evidence type="ECO:0000256" key="1">
    <source>
        <dbReference type="ARBA" id="ARBA00023015"/>
    </source>
</evidence>
<dbReference type="GO" id="GO:0003677">
    <property type="term" value="F:DNA binding"/>
    <property type="evidence" value="ECO:0007669"/>
    <property type="project" value="UniProtKB-KW"/>
</dbReference>
<name>A0A1M5HDU7_9ACTN</name>
<dbReference type="Proteomes" id="UP000186132">
    <property type="component" value="Unassembled WGS sequence"/>
</dbReference>
<keyword evidence="1" id="KW-0805">Transcription regulation</keyword>
<dbReference type="InterPro" id="IPR050313">
    <property type="entry name" value="Carb_Metab_HTH_regulators"/>
</dbReference>
<dbReference type="InterPro" id="IPR037171">
    <property type="entry name" value="NagB/RpiA_transferase-like"/>
</dbReference>
<gene>
    <name evidence="5" type="ORF">SAMN05443575_1491</name>
</gene>
<dbReference type="GO" id="GO:0003700">
    <property type="term" value="F:DNA-binding transcription factor activity"/>
    <property type="evidence" value="ECO:0007669"/>
    <property type="project" value="InterPro"/>
</dbReference>
<dbReference type="InterPro" id="IPR018356">
    <property type="entry name" value="Tscrpt_reg_HTH_DeoR_CS"/>
</dbReference>
<organism evidence="5 6">
    <name type="scientific">Jatrophihabitans endophyticus</name>
    <dbReference type="NCBI Taxonomy" id="1206085"/>
    <lineage>
        <taxon>Bacteria</taxon>
        <taxon>Bacillati</taxon>
        <taxon>Actinomycetota</taxon>
        <taxon>Actinomycetes</taxon>
        <taxon>Jatrophihabitantales</taxon>
        <taxon>Jatrophihabitantaceae</taxon>
        <taxon>Jatrophihabitans</taxon>
    </lineage>
</organism>
<protein>
    <submittedName>
        <fullName evidence="5">Transcriptional regulator, DeoR family</fullName>
    </submittedName>
</protein>
<evidence type="ECO:0000313" key="5">
    <source>
        <dbReference type="EMBL" id="SHG14133.1"/>
    </source>
</evidence>
<dbReference type="PANTHER" id="PTHR30363:SF44">
    <property type="entry name" value="AGA OPERON TRANSCRIPTIONAL REPRESSOR-RELATED"/>
    <property type="match status" value="1"/>
</dbReference>
<dbReference type="PRINTS" id="PR00037">
    <property type="entry name" value="HTHLACR"/>
</dbReference>
<evidence type="ECO:0000313" key="6">
    <source>
        <dbReference type="Proteomes" id="UP000186132"/>
    </source>
</evidence>
<dbReference type="SMART" id="SM01134">
    <property type="entry name" value="DeoRC"/>
    <property type="match status" value="1"/>
</dbReference>
<evidence type="ECO:0000256" key="3">
    <source>
        <dbReference type="ARBA" id="ARBA00023163"/>
    </source>
</evidence>
<dbReference type="PROSITE" id="PS00894">
    <property type="entry name" value="HTH_DEOR_1"/>
    <property type="match status" value="1"/>
</dbReference>
<accession>A0A1M5HDU7</accession>
<dbReference type="InterPro" id="IPR001034">
    <property type="entry name" value="DeoR_HTH"/>
</dbReference>
<dbReference type="InterPro" id="IPR014036">
    <property type="entry name" value="DeoR-like_C"/>
</dbReference>
<dbReference type="Gene3D" id="3.40.50.1360">
    <property type="match status" value="1"/>
</dbReference>
<keyword evidence="6" id="KW-1185">Reference proteome</keyword>
<dbReference type="SMART" id="SM00420">
    <property type="entry name" value="HTH_DEOR"/>
    <property type="match status" value="1"/>
</dbReference>
<feature type="domain" description="HTH deoR-type" evidence="4">
    <location>
        <begin position="4"/>
        <end position="59"/>
    </location>
</feature>
<dbReference type="STRING" id="1206085.SAMN05443575_1491"/>
<dbReference type="Pfam" id="PF08220">
    <property type="entry name" value="HTH_DeoR"/>
    <property type="match status" value="1"/>
</dbReference>
<dbReference type="PROSITE" id="PS51000">
    <property type="entry name" value="HTH_DEOR_2"/>
    <property type="match status" value="1"/>
</dbReference>
<dbReference type="PANTHER" id="PTHR30363">
    <property type="entry name" value="HTH-TYPE TRANSCRIPTIONAL REGULATOR SRLR-RELATED"/>
    <property type="match status" value="1"/>
</dbReference>
<sequence length="265" mass="28007">MVQRYERLNAVLEALAESGKLSVEQIVERFDVSPATVRRDLDDLAAQQLVTRTRGGAVVQSVSYDLPLRYKSVRQSDEKQRIADTAADLVRPGAVVGLNGGTTTSAVARTLATRTHLAGTANGSGPTQLTVVTNALNIANELVVRPHVKVVVIGGVARPQSYELIGPLSRRLLDDIAVDVLILGVNAISAGGGAAAHNEGEAEINRLMVERSNRVVVVADGSKVGLRAFARICDTGRVDALVTDGTADADELQRLREAGVDVTSV</sequence>
<reference evidence="5 6" key="1">
    <citation type="submission" date="2016-11" db="EMBL/GenBank/DDBJ databases">
        <authorList>
            <person name="Jaros S."/>
            <person name="Januszkiewicz K."/>
            <person name="Wedrychowicz H."/>
        </authorList>
    </citation>
    <scope>NUCLEOTIDE SEQUENCE [LARGE SCALE GENOMIC DNA]</scope>
    <source>
        <strain evidence="5 6">DSM 45627</strain>
    </source>
</reference>
<keyword evidence="2" id="KW-0238">DNA-binding</keyword>
<evidence type="ECO:0000259" key="4">
    <source>
        <dbReference type="PROSITE" id="PS51000"/>
    </source>
</evidence>